<evidence type="ECO:0000313" key="2">
    <source>
        <dbReference type="EMBL" id="PKK90285.1"/>
    </source>
</evidence>
<dbReference type="InterPro" id="IPR030395">
    <property type="entry name" value="GP_PDE_dom"/>
</dbReference>
<dbReference type="Gene3D" id="3.20.20.190">
    <property type="entry name" value="Phosphatidylinositol (PI) phosphodiesterase"/>
    <property type="match status" value="1"/>
</dbReference>
<dbReference type="GO" id="GO:0008081">
    <property type="term" value="F:phosphoric diester hydrolase activity"/>
    <property type="evidence" value="ECO:0007669"/>
    <property type="project" value="InterPro"/>
</dbReference>
<feature type="domain" description="GP-PDE" evidence="1">
    <location>
        <begin position="54"/>
        <end position="332"/>
    </location>
</feature>
<evidence type="ECO:0000259" key="1">
    <source>
        <dbReference type="PROSITE" id="PS51704"/>
    </source>
</evidence>
<dbReference type="SUPFAM" id="SSF51695">
    <property type="entry name" value="PLC-like phosphodiesterases"/>
    <property type="match status" value="1"/>
</dbReference>
<reference evidence="2 3" key="1">
    <citation type="journal article" date="2017" name="ISME J.">
        <title>Potential for microbial H2 and metal transformations associated with novel bacteria and archaea in deep terrestrial subsurface sediments.</title>
        <authorList>
            <person name="Hernsdorf A.W."/>
            <person name="Amano Y."/>
            <person name="Miyakawa K."/>
            <person name="Ise K."/>
            <person name="Suzuki Y."/>
            <person name="Anantharaman K."/>
            <person name="Probst A."/>
            <person name="Burstein D."/>
            <person name="Thomas B.C."/>
            <person name="Banfield J.F."/>
        </authorList>
    </citation>
    <scope>NUCLEOTIDE SEQUENCE [LARGE SCALE GENOMIC DNA]</scope>
    <source>
        <strain evidence="2">HGW-Wallbacteria-1</strain>
    </source>
</reference>
<dbReference type="GO" id="GO:0006629">
    <property type="term" value="P:lipid metabolic process"/>
    <property type="evidence" value="ECO:0007669"/>
    <property type="project" value="InterPro"/>
</dbReference>
<evidence type="ECO:0000313" key="3">
    <source>
        <dbReference type="Proteomes" id="UP000233256"/>
    </source>
</evidence>
<accession>A0A2N1PPM1</accession>
<dbReference type="Proteomes" id="UP000233256">
    <property type="component" value="Unassembled WGS sequence"/>
</dbReference>
<dbReference type="PANTHER" id="PTHR46211">
    <property type="entry name" value="GLYCEROPHOSPHORYL DIESTER PHOSPHODIESTERASE"/>
    <property type="match status" value="1"/>
</dbReference>
<dbReference type="AlphaFoldDB" id="A0A2N1PPM1"/>
<dbReference type="Pfam" id="PF03009">
    <property type="entry name" value="GDPD"/>
    <property type="match status" value="1"/>
</dbReference>
<dbReference type="InterPro" id="IPR017946">
    <property type="entry name" value="PLC-like_Pdiesterase_TIM-brl"/>
</dbReference>
<dbReference type="PROSITE" id="PS51704">
    <property type="entry name" value="GP_PDE"/>
    <property type="match status" value="1"/>
</dbReference>
<dbReference type="PANTHER" id="PTHR46211:SF1">
    <property type="entry name" value="GLYCEROPHOSPHODIESTER PHOSPHODIESTERASE, CYTOPLASMIC"/>
    <property type="match status" value="1"/>
</dbReference>
<gene>
    <name evidence="2" type="ORF">CVV64_09980</name>
</gene>
<dbReference type="EMBL" id="PGXC01000006">
    <property type="protein sequence ID" value="PKK90285.1"/>
    <property type="molecule type" value="Genomic_DNA"/>
</dbReference>
<sequence>MRVKYQKFAGTGFTGFLAVILILTFSVSVGEAADQMRLFSELSALQEFVSQGQAINIAHRGARSLAPENTLQAFEIALRKCEARMVELDVHLSSDGIPFVFHDDDLRRCTDAETVFPGRENYLIGFFSSTELCRLNAGQWFVRTDPFGTISSGEVTAEMADSYIKGVRIPTLASALRLIGSLNGTVNIEIKNFPSCYNGIEQKVIDLIHSTGMNGRTVISSFDHESIIKCRMIDATIPTAALCEQPIAGMKQYFVKHLGCVCFNPGKSVLGFESIGYIQSGVWRKDLVAEAHRAGLAVFVWTVNDPVIMEKLISSGIDGIFTDFPQRLAPLLKK</sequence>
<organism evidence="2 3">
    <name type="scientific">Candidatus Wallbacteria bacterium HGW-Wallbacteria-1</name>
    <dbReference type="NCBI Taxonomy" id="2013854"/>
    <lineage>
        <taxon>Bacteria</taxon>
        <taxon>Candidatus Walliibacteriota</taxon>
    </lineage>
</organism>
<name>A0A2N1PPM1_9BACT</name>
<comment type="caution">
    <text evidence="2">The sequence shown here is derived from an EMBL/GenBank/DDBJ whole genome shotgun (WGS) entry which is preliminary data.</text>
</comment>
<proteinExistence type="predicted"/>
<protein>
    <recommendedName>
        <fullName evidence="1">GP-PDE domain-containing protein</fullName>
    </recommendedName>
</protein>